<gene>
    <name evidence="2" type="ORF">SAMN02745206_00329</name>
</gene>
<proteinExistence type="predicted"/>
<dbReference type="InterPro" id="IPR035985">
    <property type="entry name" value="Ubiquitin-activating_enz"/>
</dbReference>
<keyword evidence="2" id="KW-0808">Transferase</keyword>
<feature type="domain" description="THIF-type NAD/FAD binding fold" evidence="1">
    <location>
        <begin position="54"/>
        <end position="278"/>
    </location>
</feature>
<organism evidence="2 3">
    <name type="scientific">Desulfacinum infernum DSM 9756</name>
    <dbReference type="NCBI Taxonomy" id="1121391"/>
    <lineage>
        <taxon>Bacteria</taxon>
        <taxon>Pseudomonadati</taxon>
        <taxon>Thermodesulfobacteriota</taxon>
        <taxon>Syntrophobacteria</taxon>
        <taxon>Syntrophobacterales</taxon>
        <taxon>Syntrophobacteraceae</taxon>
        <taxon>Desulfacinum</taxon>
    </lineage>
</organism>
<dbReference type="AlphaFoldDB" id="A0A1M4TNE1"/>
<reference evidence="3" key="1">
    <citation type="submission" date="2016-11" db="EMBL/GenBank/DDBJ databases">
        <authorList>
            <person name="Varghese N."/>
            <person name="Submissions S."/>
        </authorList>
    </citation>
    <scope>NUCLEOTIDE SEQUENCE [LARGE SCALE GENOMIC DNA]</scope>
    <source>
        <strain evidence="3">DSM 9756</strain>
    </source>
</reference>
<keyword evidence="2" id="KW-0548">Nucleotidyltransferase</keyword>
<dbReference type="GO" id="GO:0005737">
    <property type="term" value="C:cytoplasm"/>
    <property type="evidence" value="ECO:0007669"/>
    <property type="project" value="TreeGrafter"/>
</dbReference>
<evidence type="ECO:0000313" key="2">
    <source>
        <dbReference type="EMBL" id="SHE45896.1"/>
    </source>
</evidence>
<protein>
    <submittedName>
        <fullName evidence="2">Molybdopterin or thiamine biosynthesis adenylyltransferase</fullName>
    </submittedName>
</protein>
<dbReference type="SUPFAM" id="SSF69572">
    <property type="entry name" value="Activating enzymes of the ubiquitin-like proteins"/>
    <property type="match status" value="1"/>
</dbReference>
<dbReference type="GO" id="GO:0016779">
    <property type="term" value="F:nucleotidyltransferase activity"/>
    <property type="evidence" value="ECO:0007669"/>
    <property type="project" value="UniProtKB-KW"/>
</dbReference>
<evidence type="ECO:0000259" key="1">
    <source>
        <dbReference type="Pfam" id="PF00899"/>
    </source>
</evidence>
<dbReference type="Pfam" id="PF00899">
    <property type="entry name" value="ThiF"/>
    <property type="match status" value="1"/>
</dbReference>
<dbReference type="CDD" id="cd00757">
    <property type="entry name" value="ThiF_MoeB_HesA_family"/>
    <property type="match status" value="1"/>
</dbReference>
<evidence type="ECO:0000313" key="3">
    <source>
        <dbReference type="Proteomes" id="UP000184076"/>
    </source>
</evidence>
<dbReference type="GO" id="GO:0042292">
    <property type="term" value="F:URM1 activating enzyme activity"/>
    <property type="evidence" value="ECO:0007669"/>
    <property type="project" value="TreeGrafter"/>
</dbReference>
<dbReference type="InterPro" id="IPR000594">
    <property type="entry name" value="ThiF_NAD_FAD-bd"/>
</dbReference>
<dbReference type="Gene3D" id="3.40.50.720">
    <property type="entry name" value="NAD(P)-binding Rossmann-like Domain"/>
    <property type="match status" value="1"/>
</dbReference>
<dbReference type="PANTHER" id="PTHR10953:SF102">
    <property type="entry name" value="ADENYLYLTRANSFERASE AND SULFURTRANSFERASE MOCS3"/>
    <property type="match status" value="1"/>
</dbReference>
<dbReference type="STRING" id="1121391.SAMN02745206_00329"/>
<keyword evidence="3" id="KW-1185">Reference proteome</keyword>
<dbReference type="RefSeq" id="WP_178371868.1">
    <property type="nucleotide sequence ID" value="NZ_FQVB01000004.1"/>
</dbReference>
<dbReference type="Proteomes" id="UP000184076">
    <property type="component" value="Unassembled WGS sequence"/>
</dbReference>
<dbReference type="PANTHER" id="PTHR10953">
    <property type="entry name" value="UBIQUITIN-ACTIVATING ENZYME E1"/>
    <property type="match status" value="1"/>
</dbReference>
<accession>A0A1M4TNE1</accession>
<dbReference type="InterPro" id="IPR045886">
    <property type="entry name" value="ThiF/MoeB/HesA"/>
</dbReference>
<dbReference type="EMBL" id="FQVB01000004">
    <property type="protein sequence ID" value="SHE45896.1"/>
    <property type="molecule type" value="Genomic_DNA"/>
</dbReference>
<name>A0A1M4TNE1_9BACT</name>
<sequence length="284" mass="30567">MDQLSSLAHAEQIGDTTIRVVEDTALLSWAESRGLAPWDAQLRALEEGILPARYSKNVWALGLEEQLRLARATAFVCGCGGLGGTILQLLARAGVGHLRFCDSDTFAFSNLNRQWFSCTDTLGRPKAAVAAAVCRRINPFVRVTALQVTLDESTLHELAAGAHVLIDAVDNLPARFLMDRARRDYGIPFIHGAVAGWLGQLTTFLPESPLGLEHIYGERRERHASEQALGVLGPTAAVIGSLQALEAIRVLAGRPPAHAGRLLYFDGESGMMHVVPLDSQASAG</sequence>
<dbReference type="GO" id="GO:0004792">
    <property type="term" value="F:thiosulfate-cyanide sulfurtransferase activity"/>
    <property type="evidence" value="ECO:0007669"/>
    <property type="project" value="TreeGrafter"/>
</dbReference>